<evidence type="ECO:0000256" key="3">
    <source>
        <dbReference type="ARBA" id="ARBA00022737"/>
    </source>
</evidence>
<dbReference type="SMART" id="SM00365">
    <property type="entry name" value="LRR_SD22"/>
    <property type="match status" value="4"/>
</dbReference>
<reference evidence="5" key="3">
    <citation type="submission" date="2025-09" db="UniProtKB">
        <authorList>
            <consortium name="Ensembl"/>
        </authorList>
    </citation>
    <scope>IDENTIFICATION</scope>
</reference>
<keyword evidence="4" id="KW-0812">Transmembrane</keyword>
<dbReference type="InterPro" id="IPR050328">
    <property type="entry name" value="Dev_Immune_Receptor"/>
</dbReference>
<accession>A0AAY4C8G9</accession>
<dbReference type="Pfam" id="PF13516">
    <property type="entry name" value="LRR_6"/>
    <property type="match status" value="1"/>
</dbReference>
<keyword evidence="2" id="KW-0732">Signal</keyword>
<evidence type="ECO:0000256" key="4">
    <source>
        <dbReference type="SAM" id="Phobius"/>
    </source>
</evidence>
<dbReference type="PANTHER" id="PTHR24373">
    <property type="entry name" value="SLIT RELATED LEUCINE-RICH REPEAT NEURONAL PROTEIN"/>
    <property type="match status" value="1"/>
</dbReference>
<dbReference type="Proteomes" id="UP000694580">
    <property type="component" value="Chromosome 18"/>
</dbReference>
<dbReference type="InterPro" id="IPR032675">
    <property type="entry name" value="LRR_dom_sf"/>
</dbReference>
<dbReference type="SMART" id="SM00369">
    <property type="entry name" value="LRR_TYP"/>
    <property type="match status" value="11"/>
</dbReference>
<organism evidence="5 6">
    <name type="scientific">Denticeps clupeoides</name>
    <name type="common">denticle herring</name>
    <dbReference type="NCBI Taxonomy" id="299321"/>
    <lineage>
        <taxon>Eukaryota</taxon>
        <taxon>Metazoa</taxon>
        <taxon>Chordata</taxon>
        <taxon>Craniata</taxon>
        <taxon>Vertebrata</taxon>
        <taxon>Euteleostomi</taxon>
        <taxon>Actinopterygii</taxon>
        <taxon>Neopterygii</taxon>
        <taxon>Teleostei</taxon>
        <taxon>Clupei</taxon>
        <taxon>Clupeiformes</taxon>
        <taxon>Denticipitoidei</taxon>
        <taxon>Denticipitidae</taxon>
        <taxon>Denticeps</taxon>
    </lineage>
</organism>
<keyword evidence="6" id="KW-1185">Reference proteome</keyword>
<dbReference type="PANTHER" id="PTHR24373:SF370">
    <property type="entry name" value="FISH-LIPS, ISOFORM E"/>
    <property type="match status" value="1"/>
</dbReference>
<dbReference type="Pfam" id="PF13855">
    <property type="entry name" value="LRR_8"/>
    <property type="match status" value="2"/>
</dbReference>
<reference evidence="5" key="2">
    <citation type="submission" date="2025-08" db="UniProtKB">
        <authorList>
            <consortium name="Ensembl"/>
        </authorList>
    </citation>
    <scope>IDENTIFICATION</scope>
</reference>
<dbReference type="Gene3D" id="3.80.10.10">
    <property type="entry name" value="Ribonuclease Inhibitor"/>
    <property type="match status" value="3"/>
</dbReference>
<dbReference type="Ensembl" id="ENSDCDT00010036445.1">
    <property type="protein sequence ID" value="ENSDCDP00010029470.1"/>
    <property type="gene ID" value="ENSDCDG00010018697.1"/>
</dbReference>
<dbReference type="PROSITE" id="PS51450">
    <property type="entry name" value="LRR"/>
    <property type="match status" value="5"/>
</dbReference>
<name>A0AAY4C8G9_9TELE</name>
<sequence length="639" mass="71636">MVQYFRHICSNLPSCPRCFHCPAPTQDTESWSHKNLSIVPHDLHPSLKKLDLSNNLIDHFISLNLTSLENLDMSFNHLQLIYKEAFKNLVQLHHLNLASNRLQNNIMNNSQAFKDLHSLRSLDISQNNLDEDAVKRYISHATSLERLTLRGNGVTRLTVDFFSSTKNLRALDLEDNLILDIEEGTFEPLERLDELNLAGNNLAHICDFKLHGVATLNLSRNSIEFFLTHESETTYHIQVLDLSYNSLIYFPIVPKKSHLRYLHLQQNKLGALGTENSASEAKSLYEEMTESKYLCDGDDNDNMFCYAKMMPLVYLDLSGNHLTSFPLGTASRLLSLETLNVSDNCLQNMSGQLGPPQRYSFPSLRHLDLKDNRIQQLTPRMSQAFPMIEAMTLRGNLVRLCAGNEPSGSVDQATLCVPFDQIGTLKHLDLQENDVTVVFPKTFAKTPLVSLNLAGNTGLVFESGALEDVQHTLEHLNVGQSNMTRSRLGFGCMRALRTLNVSDNNLDDLPNSLGCSRLSELDLRNNSLASLENLLTTNISLHLDILYISGNRFHCCNTAWVTGLKEANVTIPDLQQTRCLHQNDGTGSRYFLDERGPQCRAKAVNLAHVILIMLFALLVSLAAVACTLQIKCSNTSAIV</sequence>
<evidence type="ECO:0000256" key="2">
    <source>
        <dbReference type="ARBA" id="ARBA00022729"/>
    </source>
</evidence>
<evidence type="ECO:0000256" key="1">
    <source>
        <dbReference type="ARBA" id="ARBA00022614"/>
    </source>
</evidence>
<feature type="transmembrane region" description="Helical" evidence="4">
    <location>
        <begin position="606"/>
        <end position="628"/>
    </location>
</feature>
<dbReference type="GeneTree" id="ENSGT00940000163623"/>
<gene>
    <name evidence="5" type="primary">LRRC32</name>
</gene>
<dbReference type="GO" id="GO:0005615">
    <property type="term" value="C:extracellular space"/>
    <property type="evidence" value="ECO:0007669"/>
    <property type="project" value="TreeGrafter"/>
</dbReference>
<reference evidence="5 6" key="1">
    <citation type="submission" date="2020-06" db="EMBL/GenBank/DDBJ databases">
        <authorList>
            <consortium name="Wellcome Sanger Institute Data Sharing"/>
        </authorList>
    </citation>
    <scope>NUCLEOTIDE SEQUENCE [LARGE SCALE GENOMIC DNA]</scope>
</reference>
<dbReference type="GO" id="GO:0031012">
    <property type="term" value="C:extracellular matrix"/>
    <property type="evidence" value="ECO:0007669"/>
    <property type="project" value="TreeGrafter"/>
</dbReference>
<dbReference type="InterPro" id="IPR001611">
    <property type="entry name" value="Leu-rich_rpt"/>
</dbReference>
<protein>
    <submittedName>
        <fullName evidence="5">Uncharacterized protein</fullName>
    </submittedName>
</protein>
<dbReference type="InterPro" id="IPR003591">
    <property type="entry name" value="Leu-rich_rpt_typical-subtyp"/>
</dbReference>
<dbReference type="SUPFAM" id="SSF52047">
    <property type="entry name" value="RNI-like"/>
    <property type="match status" value="1"/>
</dbReference>
<proteinExistence type="predicted"/>
<evidence type="ECO:0000313" key="5">
    <source>
        <dbReference type="Ensembl" id="ENSDCDP00010029470.1"/>
    </source>
</evidence>
<keyword evidence="4" id="KW-1133">Transmembrane helix</keyword>
<keyword evidence="1" id="KW-0433">Leucine-rich repeat</keyword>
<evidence type="ECO:0000313" key="6">
    <source>
        <dbReference type="Proteomes" id="UP000694580"/>
    </source>
</evidence>
<dbReference type="SUPFAM" id="SSF52058">
    <property type="entry name" value="L domain-like"/>
    <property type="match status" value="1"/>
</dbReference>
<dbReference type="AlphaFoldDB" id="A0AAY4C8G9"/>
<keyword evidence="4" id="KW-0472">Membrane</keyword>
<keyword evidence="3" id="KW-0677">Repeat</keyword>
<dbReference type="Pfam" id="PF00560">
    <property type="entry name" value="LRR_1"/>
    <property type="match status" value="1"/>
</dbReference>